<sequence>MNNPNTVTDKRLCDDILAIMESQFPGHENFEIAVKQVKTAFFAAGHIIEGNEQVSPASGFANK</sequence>
<protein>
    <submittedName>
        <fullName evidence="1">Uncharacterized protein</fullName>
    </submittedName>
</protein>
<organism evidence="1 2">
    <name type="scientific">Candidatus Doudnabacteria bacterium CG10_big_fil_rev_8_21_14_0_10_41_10</name>
    <dbReference type="NCBI Taxonomy" id="1974551"/>
    <lineage>
        <taxon>Bacteria</taxon>
        <taxon>Candidatus Doudnaibacteriota</taxon>
    </lineage>
</organism>
<gene>
    <name evidence="1" type="ORF">COT91_03970</name>
</gene>
<dbReference type="EMBL" id="PFAJ01000052">
    <property type="protein sequence ID" value="PIR96959.1"/>
    <property type="molecule type" value="Genomic_DNA"/>
</dbReference>
<evidence type="ECO:0000313" key="2">
    <source>
        <dbReference type="Proteomes" id="UP000230557"/>
    </source>
</evidence>
<reference evidence="2" key="1">
    <citation type="submission" date="2017-09" db="EMBL/GenBank/DDBJ databases">
        <title>Depth-based differentiation of microbial function through sediment-hosted aquifers and enrichment of novel symbionts in the deep terrestrial subsurface.</title>
        <authorList>
            <person name="Probst A.J."/>
            <person name="Ladd B."/>
            <person name="Jarett J.K."/>
            <person name="Geller-Mcgrath D.E."/>
            <person name="Sieber C.M.K."/>
            <person name="Emerson J.B."/>
            <person name="Anantharaman K."/>
            <person name="Thomas B.C."/>
            <person name="Malmstrom R."/>
            <person name="Stieglmeier M."/>
            <person name="Klingl A."/>
            <person name="Woyke T."/>
            <person name="Ryan C.M."/>
            <person name="Banfield J.F."/>
        </authorList>
    </citation>
    <scope>NUCLEOTIDE SEQUENCE [LARGE SCALE GENOMIC DNA]</scope>
</reference>
<accession>A0A2H0VF18</accession>
<proteinExistence type="predicted"/>
<name>A0A2H0VF18_9BACT</name>
<dbReference type="AlphaFoldDB" id="A0A2H0VF18"/>
<evidence type="ECO:0000313" key="1">
    <source>
        <dbReference type="EMBL" id="PIR96959.1"/>
    </source>
</evidence>
<comment type="caution">
    <text evidence="1">The sequence shown here is derived from an EMBL/GenBank/DDBJ whole genome shotgun (WGS) entry which is preliminary data.</text>
</comment>
<dbReference type="Proteomes" id="UP000230557">
    <property type="component" value="Unassembled WGS sequence"/>
</dbReference>